<keyword evidence="1" id="KW-0496">Mitochondrion</keyword>
<sequence>MITEDFLKKFKNLKYQALEVFFDTPFHRRYNNIEVIFEDSDKSINIYFTKKDFLTALKIFTFYTDEEFGSKTIWINDFELKKKKMSCY</sequence>
<accession>G9HRB8</accession>
<organism evidence="1">
    <name type="scientific">Oxytricha trifallax</name>
    <dbReference type="NCBI Taxonomy" id="1172189"/>
    <lineage>
        <taxon>Eukaryota</taxon>
        <taxon>Sar</taxon>
        <taxon>Alveolata</taxon>
        <taxon>Ciliophora</taxon>
        <taxon>Intramacronucleata</taxon>
        <taxon>Spirotrichea</taxon>
        <taxon>Stichotrichia</taxon>
        <taxon>Sporadotrichida</taxon>
        <taxon>Oxytrichidae</taxon>
        <taxon>Oxytrichinae</taxon>
        <taxon>Oxytricha</taxon>
    </lineage>
</organism>
<evidence type="ECO:0000313" key="1">
    <source>
        <dbReference type="EMBL" id="AEV66630.1"/>
    </source>
</evidence>
<reference evidence="1" key="1">
    <citation type="journal article" date="2012" name="Genome Biol. Evol.">
        <title>The Oxytricha trifallax Mitochondrial Genome.</title>
        <authorList>
            <person name="Swart E.C."/>
            <person name="Nowacki M."/>
            <person name="Shum J."/>
            <person name="Stiles H."/>
            <person name="Higgins B.P."/>
            <person name="Doak T.G."/>
            <person name="Schotanus K."/>
            <person name="Magrini V.J."/>
            <person name="Minx P."/>
            <person name="Mardis E.R."/>
            <person name="Landweber L.F."/>
        </authorList>
    </citation>
    <scope>NUCLEOTIDE SEQUENCE</scope>
</reference>
<gene>
    <name evidence="1" type="primary">orf515</name>
</gene>
<protein>
    <submittedName>
        <fullName evidence="1">Uncharacterized protein</fullName>
    </submittedName>
</protein>
<dbReference type="EMBL" id="JN383843">
    <property type="protein sequence ID" value="AEV66630.1"/>
    <property type="molecule type" value="Genomic_DNA"/>
</dbReference>
<proteinExistence type="predicted"/>
<geneLocation type="mitochondrion" evidence="1"/>
<dbReference type="AlphaFoldDB" id="G9HRB8"/>
<name>G9HRB8_9SPIT</name>